<dbReference type="AlphaFoldDB" id="A0A0M4D856"/>
<proteinExistence type="predicted"/>
<keyword evidence="1" id="KW-0812">Transmembrane</keyword>
<evidence type="ECO:0000256" key="1">
    <source>
        <dbReference type="SAM" id="Phobius"/>
    </source>
</evidence>
<dbReference type="KEGG" id="des:DSOUD_1019"/>
<feature type="transmembrane region" description="Helical" evidence="1">
    <location>
        <begin position="408"/>
        <end position="427"/>
    </location>
</feature>
<feature type="transmembrane region" description="Helical" evidence="1">
    <location>
        <begin position="285"/>
        <end position="305"/>
    </location>
</feature>
<dbReference type="OrthoDB" id="5411175at2"/>
<accession>A0A0M4D856</accession>
<dbReference type="STRING" id="1603606.DSOUD_1019"/>
<keyword evidence="1" id="KW-0472">Membrane</keyword>
<organism evidence="2 3">
    <name type="scientific">Desulfuromonas soudanensis</name>
    <dbReference type="NCBI Taxonomy" id="1603606"/>
    <lineage>
        <taxon>Bacteria</taxon>
        <taxon>Pseudomonadati</taxon>
        <taxon>Thermodesulfobacteriota</taxon>
        <taxon>Desulfuromonadia</taxon>
        <taxon>Desulfuromonadales</taxon>
        <taxon>Desulfuromonadaceae</taxon>
        <taxon>Desulfuromonas</taxon>
    </lineage>
</organism>
<gene>
    <name evidence="2" type="ORF">DSOUD_1019</name>
</gene>
<evidence type="ECO:0000313" key="3">
    <source>
        <dbReference type="Proteomes" id="UP000057158"/>
    </source>
</evidence>
<feature type="transmembrane region" description="Helical" evidence="1">
    <location>
        <begin position="242"/>
        <end position="265"/>
    </location>
</feature>
<sequence>MTSFPFLSDSPTLAWPLLVLLAITLLYLARSQAHRAIAASSRVVANALRLTARSLRMAENRIRLRNREVLLAEGREAVEKELEREFQRVDAVVKRDLQSYPAFHRHMADIITRIDEDYCQSTEVPPSPPSWVTAIEAVAKVKNDADGGVTVILEGIHKTLEKHHKTAMEDYRRASRTRHGLLSKMMPFWRKLSKTLEEVGKTITGLQERSRVIDSKMAEYEAIRAGSDSAERRLSSSSLTQFVVAGLVMLIAFGGAVINFNLIALPMSEMVGGGSYIGPFKTSDVAALVIILVEVSMGLFLMESLRITRLFPIIGMMDDKMRRRMIWISFTILLIMAGVESALAFMRDGIAADLQALRQSLSGTEAAAASSKSLIPTVGQMVLGFILPFALTFVAIPLESFIHSARTVLGLALAALLRALTFLLRLAASIVHYLGKTAVTLYDLLIFPPLWIEGKIAHLRREPLAAVPAKEAKQ</sequence>
<feature type="transmembrane region" description="Helical" evidence="1">
    <location>
        <begin position="378"/>
        <end position="396"/>
    </location>
</feature>
<keyword evidence="3" id="KW-1185">Reference proteome</keyword>
<dbReference type="RefSeq" id="WP_053549971.1">
    <property type="nucleotide sequence ID" value="NZ_CP010802.1"/>
</dbReference>
<reference evidence="2 3" key="1">
    <citation type="submission" date="2015-07" db="EMBL/GenBank/DDBJ databases">
        <title>Isolation and Genomic Characterization of a Novel Halophilic Metal-Reducing Deltaproteobacterium from the Deep Subsurface.</title>
        <authorList>
            <person name="Badalamenti J.P."/>
            <person name="Summers Z.M."/>
            <person name="Gralnick J.A."/>
            <person name="Bond D.R."/>
        </authorList>
    </citation>
    <scope>NUCLEOTIDE SEQUENCE [LARGE SCALE GENOMIC DNA]</scope>
    <source>
        <strain evidence="2 3">WTL</strain>
    </source>
</reference>
<protein>
    <submittedName>
        <fullName evidence="2">Uncharacterized protein</fullName>
    </submittedName>
</protein>
<dbReference type="Proteomes" id="UP000057158">
    <property type="component" value="Chromosome"/>
</dbReference>
<dbReference type="PATRIC" id="fig|1603606.3.peg.1117"/>
<feature type="transmembrane region" description="Helical" evidence="1">
    <location>
        <begin position="326"/>
        <end position="346"/>
    </location>
</feature>
<name>A0A0M4D856_9BACT</name>
<dbReference type="EMBL" id="CP010802">
    <property type="protein sequence ID" value="ALC15805.1"/>
    <property type="molecule type" value="Genomic_DNA"/>
</dbReference>
<feature type="transmembrane region" description="Helical" evidence="1">
    <location>
        <begin position="12"/>
        <end position="29"/>
    </location>
</feature>
<keyword evidence="1" id="KW-1133">Transmembrane helix</keyword>
<evidence type="ECO:0000313" key="2">
    <source>
        <dbReference type="EMBL" id="ALC15805.1"/>
    </source>
</evidence>